<keyword evidence="2" id="KW-1185">Reference proteome</keyword>
<protein>
    <submittedName>
        <fullName evidence="1">Uncharacterized protein</fullName>
    </submittedName>
</protein>
<accession>A0A3N0XSY0</accession>
<gene>
    <name evidence="1" type="ORF">DPX16_17939</name>
</gene>
<evidence type="ECO:0000313" key="2">
    <source>
        <dbReference type="Proteomes" id="UP000281406"/>
    </source>
</evidence>
<name>A0A3N0XSY0_ANAGA</name>
<dbReference type="AlphaFoldDB" id="A0A3N0XSY0"/>
<organism evidence="1 2">
    <name type="scientific">Anabarilius grahami</name>
    <name type="common">Kanglang fish</name>
    <name type="synonym">Barilius grahami</name>
    <dbReference type="NCBI Taxonomy" id="495550"/>
    <lineage>
        <taxon>Eukaryota</taxon>
        <taxon>Metazoa</taxon>
        <taxon>Chordata</taxon>
        <taxon>Craniata</taxon>
        <taxon>Vertebrata</taxon>
        <taxon>Euteleostomi</taxon>
        <taxon>Actinopterygii</taxon>
        <taxon>Neopterygii</taxon>
        <taxon>Teleostei</taxon>
        <taxon>Ostariophysi</taxon>
        <taxon>Cypriniformes</taxon>
        <taxon>Xenocyprididae</taxon>
        <taxon>Xenocypridinae</taxon>
        <taxon>Xenocypridinae incertae sedis</taxon>
        <taxon>Anabarilius</taxon>
    </lineage>
</organism>
<comment type="caution">
    <text evidence="1">The sequence shown here is derived from an EMBL/GenBank/DDBJ whole genome shotgun (WGS) entry which is preliminary data.</text>
</comment>
<dbReference type="EMBL" id="RJVU01061675">
    <property type="protein sequence ID" value="ROJ33117.1"/>
    <property type="molecule type" value="Genomic_DNA"/>
</dbReference>
<evidence type="ECO:0000313" key="1">
    <source>
        <dbReference type="EMBL" id="ROJ33117.1"/>
    </source>
</evidence>
<proteinExistence type="predicted"/>
<sequence length="94" mass="10705">MIGPLEMDEWAKFITVPQESHDFLEFTREFVRLAITSSLDDETLRTLFQIGATLNKSIDLPDTTKGRCHLVSGEHCVLIQNTARPRARSTTDDR</sequence>
<reference evidence="1 2" key="1">
    <citation type="submission" date="2018-10" db="EMBL/GenBank/DDBJ databases">
        <title>Genome assembly for a Yunnan-Guizhou Plateau 3E fish, Anabarilius grahami (Regan), and its evolutionary and genetic applications.</title>
        <authorList>
            <person name="Jiang W."/>
        </authorList>
    </citation>
    <scope>NUCLEOTIDE SEQUENCE [LARGE SCALE GENOMIC DNA]</scope>
    <source>
        <strain evidence="1">AG-KIZ</strain>
        <tissue evidence="1">Muscle</tissue>
    </source>
</reference>
<dbReference type="Proteomes" id="UP000281406">
    <property type="component" value="Unassembled WGS sequence"/>
</dbReference>